<evidence type="ECO:0000256" key="3">
    <source>
        <dbReference type="SAM" id="MobiDB-lite"/>
    </source>
</evidence>
<dbReference type="PANTHER" id="PTHR37423">
    <property type="entry name" value="SOLUBLE LYTIC MUREIN TRANSGLYCOSYLASE-RELATED"/>
    <property type="match status" value="1"/>
</dbReference>
<name>A0A4S1WIP9_9SPHN</name>
<evidence type="ECO:0000256" key="2">
    <source>
        <dbReference type="ARBA" id="ARBA00009387"/>
    </source>
</evidence>
<evidence type="ECO:0000313" key="5">
    <source>
        <dbReference type="EMBL" id="TGX40796.1"/>
    </source>
</evidence>
<dbReference type="InterPro" id="IPR023346">
    <property type="entry name" value="Lysozyme-like_dom_sf"/>
</dbReference>
<comment type="similarity">
    <text evidence="1">Belongs to the transglycosylase Slt family.</text>
</comment>
<organism evidence="5 6">
    <name type="scientific">Sphingomonas naasensis</name>
    <dbReference type="NCBI Taxonomy" id="1344951"/>
    <lineage>
        <taxon>Bacteria</taxon>
        <taxon>Pseudomonadati</taxon>
        <taxon>Pseudomonadota</taxon>
        <taxon>Alphaproteobacteria</taxon>
        <taxon>Sphingomonadales</taxon>
        <taxon>Sphingomonadaceae</taxon>
        <taxon>Sphingomonas</taxon>
    </lineage>
</organism>
<evidence type="ECO:0000313" key="6">
    <source>
        <dbReference type="Proteomes" id="UP000309848"/>
    </source>
</evidence>
<dbReference type="PANTHER" id="PTHR37423:SF2">
    <property type="entry name" value="MEMBRANE-BOUND LYTIC MUREIN TRANSGLYCOSYLASE C"/>
    <property type="match status" value="1"/>
</dbReference>
<comment type="caution">
    <text evidence="5">The sequence shown here is derived from an EMBL/GenBank/DDBJ whole genome shotgun (WGS) entry which is preliminary data.</text>
</comment>
<comment type="similarity">
    <text evidence="2">Belongs to the virb1 family.</text>
</comment>
<dbReference type="AlphaFoldDB" id="A0A4S1WIP9"/>
<evidence type="ECO:0000259" key="4">
    <source>
        <dbReference type="Pfam" id="PF01464"/>
    </source>
</evidence>
<dbReference type="OrthoDB" id="9815002at2"/>
<gene>
    <name evidence="5" type="ORF">E5A74_15045</name>
</gene>
<dbReference type="EMBL" id="SRXU01000006">
    <property type="protein sequence ID" value="TGX40796.1"/>
    <property type="molecule type" value="Genomic_DNA"/>
</dbReference>
<reference evidence="5 6" key="1">
    <citation type="submission" date="2019-04" db="EMBL/GenBank/DDBJ databases">
        <title>Sphingomonas psychrotolerans sp. nov., isolated from soil in the Tianshan Mountains, Xinjiang, China.</title>
        <authorList>
            <person name="Luo Y."/>
            <person name="Sheng H."/>
        </authorList>
    </citation>
    <scope>NUCLEOTIDE SEQUENCE [LARGE SCALE GENOMIC DNA]</scope>
    <source>
        <strain evidence="5 6">KIS18-15</strain>
    </source>
</reference>
<keyword evidence="6" id="KW-1185">Reference proteome</keyword>
<protein>
    <submittedName>
        <fullName evidence="5">Lytic transglycosylase domain-containing protein</fullName>
    </submittedName>
</protein>
<dbReference type="Gene3D" id="1.10.530.10">
    <property type="match status" value="1"/>
</dbReference>
<dbReference type="SUPFAM" id="SSF53955">
    <property type="entry name" value="Lysozyme-like"/>
    <property type="match status" value="1"/>
</dbReference>
<dbReference type="Pfam" id="PF01464">
    <property type="entry name" value="SLT"/>
    <property type="match status" value="1"/>
</dbReference>
<evidence type="ECO:0000256" key="1">
    <source>
        <dbReference type="ARBA" id="ARBA00007734"/>
    </source>
</evidence>
<sequence>MKVRIAGPMRTKRSSATPLARGLQGGSCMRFFGSAPLPGFALKLVLFGSATVAAVPAQAGNCDAAAIGTRYVEALRFCGPQASEPQSQPRFEAPPEPEMLPERSSVSVSMPGFQKRLVAATRAVRARSGGGANDALITSVAYRYRINPHLLASMVNAESAGRQRAVSNKGALGLMQVMPATARGLGVRDPRALLDDPVLAMHTGAKYLKQLQSQLGNDVTLVVAAYNAGPGAVIKSGRRVPRYRETQDYVRKVVGRYQASQRGAAR</sequence>
<feature type="region of interest" description="Disordered" evidence="3">
    <location>
        <begin position="82"/>
        <end position="106"/>
    </location>
</feature>
<dbReference type="CDD" id="cd00254">
    <property type="entry name" value="LT-like"/>
    <property type="match status" value="1"/>
</dbReference>
<feature type="domain" description="Transglycosylase SLT" evidence="4">
    <location>
        <begin position="137"/>
        <end position="242"/>
    </location>
</feature>
<dbReference type="InterPro" id="IPR008258">
    <property type="entry name" value="Transglycosylase_SLT_dom_1"/>
</dbReference>
<proteinExistence type="inferred from homology"/>
<dbReference type="Proteomes" id="UP000309848">
    <property type="component" value="Unassembled WGS sequence"/>
</dbReference>
<accession>A0A4S1WIP9</accession>